<keyword evidence="2" id="KW-1185">Reference proteome</keyword>
<dbReference type="EMBL" id="JAUKUA010000003">
    <property type="protein sequence ID" value="KAK0719545.1"/>
    <property type="molecule type" value="Genomic_DNA"/>
</dbReference>
<evidence type="ECO:0000313" key="2">
    <source>
        <dbReference type="Proteomes" id="UP001172102"/>
    </source>
</evidence>
<evidence type="ECO:0000313" key="1">
    <source>
        <dbReference type="EMBL" id="KAK0719545.1"/>
    </source>
</evidence>
<comment type="caution">
    <text evidence="1">The sequence shown here is derived from an EMBL/GenBank/DDBJ whole genome shotgun (WGS) entry which is preliminary data.</text>
</comment>
<name>A0AA40APD0_9PEZI</name>
<accession>A0AA40APD0</accession>
<sequence>MSGVGFAWIGAAPRLLSMPPIIHAILGQCNGVPGVGSCVGGRQLRMVHGAMVPAGVASPIHVPLQMCPVLLRIRTALYIIPGELPLPCAAFLETLKTSGKLLHPTTRTLMAFKLIVGGMGWVSPTQEDMAPKETSGVDKCRASKWARASSFASYRI</sequence>
<gene>
    <name evidence="1" type="ORF">B0H67DRAFT_155672</name>
</gene>
<dbReference type="AlphaFoldDB" id="A0AA40APD0"/>
<proteinExistence type="predicted"/>
<dbReference type="Proteomes" id="UP001172102">
    <property type="component" value="Unassembled WGS sequence"/>
</dbReference>
<reference evidence="1" key="1">
    <citation type="submission" date="2023-06" db="EMBL/GenBank/DDBJ databases">
        <title>Genome-scale phylogeny and comparative genomics of the fungal order Sordariales.</title>
        <authorList>
            <consortium name="Lawrence Berkeley National Laboratory"/>
            <person name="Hensen N."/>
            <person name="Bonometti L."/>
            <person name="Westerberg I."/>
            <person name="Brannstrom I.O."/>
            <person name="Guillou S."/>
            <person name="Cros-Aarteil S."/>
            <person name="Calhoun S."/>
            <person name="Haridas S."/>
            <person name="Kuo A."/>
            <person name="Mondo S."/>
            <person name="Pangilinan J."/>
            <person name="Riley R."/>
            <person name="Labutti K."/>
            <person name="Andreopoulos B."/>
            <person name="Lipzen A."/>
            <person name="Chen C."/>
            <person name="Yanf M."/>
            <person name="Daum C."/>
            <person name="Ng V."/>
            <person name="Clum A."/>
            <person name="Steindorff A."/>
            <person name="Ohm R."/>
            <person name="Martin F."/>
            <person name="Silar P."/>
            <person name="Natvig D."/>
            <person name="Lalanne C."/>
            <person name="Gautier V."/>
            <person name="Ament-Velasquez S.L."/>
            <person name="Kruys A."/>
            <person name="Hutchinson M.I."/>
            <person name="Powell A.J."/>
            <person name="Barry K."/>
            <person name="Miller A.N."/>
            <person name="Grigoriev I.V."/>
            <person name="Debuchy R."/>
            <person name="Gladieux P."/>
            <person name="Thoren M.H."/>
            <person name="Johannesson H."/>
        </authorList>
    </citation>
    <scope>NUCLEOTIDE SEQUENCE</scope>
    <source>
        <strain evidence="1">SMH4607-1</strain>
    </source>
</reference>
<organism evidence="1 2">
    <name type="scientific">Lasiosphaeris hirsuta</name>
    <dbReference type="NCBI Taxonomy" id="260670"/>
    <lineage>
        <taxon>Eukaryota</taxon>
        <taxon>Fungi</taxon>
        <taxon>Dikarya</taxon>
        <taxon>Ascomycota</taxon>
        <taxon>Pezizomycotina</taxon>
        <taxon>Sordariomycetes</taxon>
        <taxon>Sordariomycetidae</taxon>
        <taxon>Sordariales</taxon>
        <taxon>Lasiosphaeriaceae</taxon>
        <taxon>Lasiosphaeris</taxon>
    </lineage>
</organism>
<protein>
    <submittedName>
        <fullName evidence="1">Uncharacterized protein</fullName>
    </submittedName>
</protein>